<dbReference type="InterPro" id="IPR010985">
    <property type="entry name" value="Ribbon_hlx_hlx"/>
</dbReference>
<dbReference type="InterPro" id="IPR002145">
    <property type="entry name" value="CopG"/>
</dbReference>
<name>A0A3L7E0S8_9GAMM</name>
<dbReference type="EMBL" id="QRAN01000010">
    <property type="protein sequence ID" value="RLQ21722.1"/>
    <property type="molecule type" value="Genomic_DNA"/>
</dbReference>
<feature type="compositionally biased region" description="Basic and acidic residues" evidence="1">
    <location>
        <begin position="81"/>
        <end position="92"/>
    </location>
</feature>
<organism evidence="3 4">
    <name type="scientific">Seongchinamella sediminis</name>
    <dbReference type="NCBI Taxonomy" id="2283635"/>
    <lineage>
        <taxon>Bacteria</taxon>
        <taxon>Pseudomonadati</taxon>
        <taxon>Pseudomonadota</taxon>
        <taxon>Gammaproteobacteria</taxon>
        <taxon>Cellvibrionales</taxon>
        <taxon>Halieaceae</taxon>
        <taxon>Seongchinamella</taxon>
    </lineage>
</organism>
<evidence type="ECO:0000313" key="4">
    <source>
        <dbReference type="Proteomes" id="UP000265509"/>
    </source>
</evidence>
<gene>
    <name evidence="3" type="ORF">DWB85_10545</name>
</gene>
<accession>A0A3L7E0S8</accession>
<dbReference type="GO" id="GO:0006355">
    <property type="term" value="P:regulation of DNA-templated transcription"/>
    <property type="evidence" value="ECO:0007669"/>
    <property type="project" value="InterPro"/>
</dbReference>
<evidence type="ECO:0000256" key="1">
    <source>
        <dbReference type="SAM" id="MobiDB-lite"/>
    </source>
</evidence>
<proteinExistence type="predicted"/>
<protein>
    <submittedName>
        <fullName evidence="3">Ribbon-helix-helix protein, CopG family</fullName>
    </submittedName>
</protein>
<dbReference type="SUPFAM" id="SSF47598">
    <property type="entry name" value="Ribbon-helix-helix"/>
    <property type="match status" value="1"/>
</dbReference>
<feature type="domain" description="Ribbon-helix-helix protein CopG" evidence="2">
    <location>
        <begin position="4"/>
        <end position="43"/>
    </location>
</feature>
<evidence type="ECO:0000259" key="2">
    <source>
        <dbReference type="Pfam" id="PF01402"/>
    </source>
</evidence>
<dbReference type="Gene3D" id="1.10.1220.10">
    <property type="entry name" value="Met repressor-like"/>
    <property type="match status" value="1"/>
</dbReference>
<dbReference type="RefSeq" id="WP_117954287.1">
    <property type="nucleotide sequence ID" value="NZ_QRAN01000010.1"/>
</dbReference>
<sequence>MARPTSIKLDDELKSRVQHLAEKRQRSAHWLMLEAIGQYVEREERREAFMQDTLKAWEDYQATGQHASADEVESWLASWGSHDEAPAPACHE</sequence>
<dbReference type="CDD" id="cd22233">
    <property type="entry name" value="RHH_CopAso-like"/>
    <property type="match status" value="1"/>
</dbReference>
<comment type="caution">
    <text evidence="3">The sequence shown here is derived from an EMBL/GenBank/DDBJ whole genome shotgun (WGS) entry which is preliminary data.</text>
</comment>
<dbReference type="Pfam" id="PF01402">
    <property type="entry name" value="RHH_1"/>
    <property type="match status" value="1"/>
</dbReference>
<dbReference type="AlphaFoldDB" id="A0A3L7E0S8"/>
<evidence type="ECO:0000313" key="3">
    <source>
        <dbReference type="EMBL" id="RLQ21722.1"/>
    </source>
</evidence>
<keyword evidence="4" id="KW-1185">Reference proteome</keyword>
<dbReference type="OrthoDB" id="5298181at2"/>
<dbReference type="InterPro" id="IPR013321">
    <property type="entry name" value="Arc_rbn_hlx_hlx"/>
</dbReference>
<feature type="region of interest" description="Disordered" evidence="1">
    <location>
        <begin position="63"/>
        <end position="92"/>
    </location>
</feature>
<reference evidence="3 4" key="1">
    <citation type="submission" date="2018-07" db="EMBL/GenBank/DDBJ databases">
        <title>Halioglobus sp. genome submission.</title>
        <authorList>
            <person name="Ye M.-Q."/>
            <person name="Du Z.-J."/>
        </authorList>
    </citation>
    <scope>NUCLEOTIDE SEQUENCE [LARGE SCALE GENOMIC DNA]</scope>
    <source>
        <strain evidence="3 4">U0301</strain>
    </source>
</reference>
<dbReference type="Proteomes" id="UP000265509">
    <property type="component" value="Unassembled WGS sequence"/>
</dbReference>